<protein>
    <submittedName>
        <fullName evidence="7">Uncharacterized protein</fullName>
    </submittedName>
</protein>
<keyword evidence="4 6" id="KW-1133">Transmembrane helix</keyword>
<feature type="transmembrane region" description="Helical" evidence="6">
    <location>
        <begin position="262"/>
        <end position="279"/>
    </location>
</feature>
<keyword evidence="3 6" id="KW-0812">Transmembrane</keyword>
<comment type="subcellular location">
    <subcellularLocation>
        <location evidence="1">Cell membrane</location>
        <topology evidence="1">Multi-pass membrane protein</topology>
    </subcellularLocation>
</comment>
<dbReference type="Pfam" id="PF03706">
    <property type="entry name" value="LPG_synthase_TM"/>
    <property type="match status" value="1"/>
</dbReference>
<reference evidence="7" key="2">
    <citation type="submission" date="2024-07" db="EMBL/GenBank/DDBJ databases">
        <title>Streptomyces haneummycinica sp. nov., a new antibiotic-producing actinobacterium isolated from marine sediment.</title>
        <authorList>
            <person name="Uemura M."/>
            <person name="Hamada M."/>
            <person name="Hirano S."/>
            <person name="Kobayashi K."/>
            <person name="Ohshiro T."/>
            <person name="Kobayashi T."/>
            <person name="Terahara T."/>
        </authorList>
    </citation>
    <scope>NUCLEOTIDE SEQUENCE</scope>
    <source>
        <strain evidence="7">KM77-8</strain>
    </source>
</reference>
<proteinExistence type="predicted"/>
<keyword evidence="2" id="KW-1003">Cell membrane</keyword>
<dbReference type="PANTHER" id="PTHR39087:SF2">
    <property type="entry name" value="UPF0104 MEMBRANE PROTEIN MJ1595"/>
    <property type="match status" value="1"/>
</dbReference>
<accession>A0AAT9HCI9</accession>
<sequence length="341" mass="35887">MEEAREEDLLTLIRHEVLRIRPQAPVEPARLERVRPRTLISFIAGAIGAYFLLTQLTHIEFGPLIANAEWGWVIAAALFAAASYVAAAMALLGFVPERVPFLRTVAAQVAASFVKIVAPAAVGGVALNTRFLQRAGVRPGLAVASVGASQLFGLGCHILMLLSFGYLTGTEKTPSLSPSRTVIGGLLTVAVLVLVVTSVPFLRKFVVTRVRSLFAGVVPRMLDVLQRPQKLVTGIGGMLLLTACFVMCLDASIRAFGDETTSVSIASVAVVFLAGNALGSAAPTPGGVGAVEATLTVGLIAVGLPKEVAAPAVLLFRLLTLWLPVLPGWLAFNHLTRKAAL</sequence>
<keyword evidence="5 6" id="KW-0472">Membrane</keyword>
<name>A0AAT9HCI9_9ACTN</name>
<dbReference type="GO" id="GO:0005886">
    <property type="term" value="C:plasma membrane"/>
    <property type="evidence" value="ECO:0007669"/>
    <property type="project" value="UniProtKB-SubCell"/>
</dbReference>
<evidence type="ECO:0000256" key="5">
    <source>
        <dbReference type="ARBA" id="ARBA00023136"/>
    </source>
</evidence>
<evidence type="ECO:0000256" key="2">
    <source>
        <dbReference type="ARBA" id="ARBA00022475"/>
    </source>
</evidence>
<feature type="transmembrane region" description="Helical" evidence="6">
    <location>
        <begin position="310"/>
        <end position="332"/>
    </location>
</feature>
<gene>
    <name evidence="7" type="ORF">SHKM778_14990</name>
</gene>
<evidence type="ECO:0000256" key="1">
    <source>
        <dbReference type="ARBA" id="ARBA00004651"/>
    </source>
</evidence>
<feature type="transmembrane region" description="Helical" evidence="6">
    <location>
        <begin position="70"/>
        <end position="95"/>
    </location>
</feature>
<feature type="transmembrane region" description="Helical" evidence="6">
    <location>
        <begin position="182"/>
        <end position="202"/>
    </location>
</feature>
<evidence type="ECO:0000256" key="3">
    <source>
        <dbReference type="ARBA" id="ARBA00022692"/>
    </source>
</evidence>
<evidence type="ECO:0000256" key="6">
    <source>
        <dbReference type="SAM" id="Phobius"/>
    </source>
</evidence>
<evidence type="ECO:0000313" key="7">
    <source>
        <dbReference type="EMBL" id="BFO15111.1"/>
    </source>
</evidence>
<dbReference type="InterPro" id="IPR022791">
    <property type="entry name" value="L-PG_synthase/AglD"/>
</dbReference>
<organism evidence="7">
    <name type="scientific">Streptomyces haneummycinicus</name>
    <dbReference type="NCBI Taxonomy" id="3074435"/>
    <lineage>
        <taxon>Bacteria</taxon>
        <taxon>Bacillati</taxon>
        <taxon>Actinomycetota</taxon>
        <taxon>Actinomycetes</taxon>
        <taxon>Kitasatosporales</taxon>
        <taxon>Streptomycetaceae</taxon>
        <taxon>Streptomyces</taxon>
    </lineage>
</organism>
<dbReference type="AlphaFoldDB" id="A0AAT9HCI9"/>
<evidence type="ECO:0000256" key="4">
    <source>
        <dbReference type="ARBA" id="ARBA00022989"/>
    </source>
</evidence>
<dbReference type="PANTHER" id="PTHR39087">
    <property type="entry name" value="UPF0104 MEMBRANE PROTEIN MJ1595"/>
    <property type="match status" value="1"/>
</dbReference>
<reference evidence="7" key="1">
    <citation type="submission" date="2024-06" db="EMBL/GenBank/DDBJ databases">
        <authorList>
            <consortium name="consrtm"/>
            <person name="Uemura M."/>
            <person name="Terahara T."/>
        </authorList>
    </citation>
    <scope>NUCLEOTIDE SEQUENCE</scope>
    <source>
        <strain evidence="7">KM77-8</strain>
    </source>
</reference>
<feature type="transmembrane region" description="Helical" evidence="6">
    <location>
        <begin position="39"/>
        <end position="58"/>
    </location>
</feature>
<feature type="transmembrane region" description="Helical" evidence="6">
    <location>
        <begin position="231"/>
        <end position="256"/>
    </location>
</feature>
<feature type="transmembrane region" description="Helical" evidence="6">
    <location>
        <begin position="140"/>
        <end position="162"/>
    </location>
</feature>
<feature type="transmembrane region" description="Helical" evidence="6">
    <location>
        <begin position="286"/>
        <end position="304"/>
    </location>
</feature>
<dbReference type="EMBL" id="AP035768">
    <property type="protein sequence ID" value="BFO15111.1"/>
    <property type="molecule type" value="Genomic_DNA"/>
</dbReference>